<dbReference type="PRINTS" id="PR01703">
    <property type="entry name" value="MNSODISMTASE"/>
</dbReference>
<accession>A0ABY5DP81</accession>
<evidence type="ECO:0000313" key="9">
    <source>
        <dbReference type="Proteomes" id="UP001056035"/>
    </source>
</evidence>
<reference evidence="8 9" key="1">
    <citation type="submission" date="2022-06" db="EMBL/GenBank/DDBJ databases">
        <title>Paraconexibacter antarcticus.</title>
        <authorList>
            <person name="Kim C.S."/>
        </authorList>
    </citation>
    <scope>NUCLEOTIDE SEQUENCE [LARGE SCALE GENOMIC DNA]</scope>
    <source>
        <strain evidence="8 9">02-257</strain>
    </source>
</reference>
<dbReference type="InterPro" id="IPR001189">
    <property type="entry name" value="Mn/Fe_SOD"/>
</dbReference>
<evidence type="ECO:0000256" key="3">
    <source>
        <dbReference type="ARBA" id="ARBA00022723"/>
    </source>
</evidence>
<sequence>MAYEVPALPYAYDALEPHIDAETMTLHHDKHHQAYVDKVNAALEGTELAGKPIEEVIANLDAVQPDKKGAVRNNGGGHLNHTMFWESMSPDGGGEPGGDLGAAISAAFGSFDSFKEQFEAAGVGQFGSGWAWLVLDGGELKITSTANQDNPISDGKVALLGNDVWEHAYYVTYRNRRPEYLKAWWNVVNWDVVAERYAAAK</sequence>
<dbReference type="Gene3D" id="1.10.287.990">
    <property type="entry name" value="Fe,Mn superoxide dismutase (SOD) domain"/>
    <property type="match status" value="1"/>
</dbReference>
<organism evidence="8 9">
    <name type="scientific">Paraconexibacter antarcticus</name>
    <dbReference type="NCBI Taxonomy" id="2949664"/>
    <lineage>
        <taxon>Bacteria</taxon>
        <taxon>Bacillati</taxon>
        <taxon>Actinomycetota</taxon>
        <taxon>Thermoleophilia</taxon>
        <taxon>Solirubrobacterales</taxon>
        <taxon>Paraconexibacteraceae</taxon>
        <taxon>Paraconexibacter</taxon>
    </lineage>
</organism>
<comment type="similarity">
    <text evidence="1 5">Belongs to the iron/manganese superoxide dismutase family.</text>
</comment>
<gene>
    <name evidence="8" type="ORF">NBH00_16070</name>
</gene>
<feature type="domain" description="Manganese/iron superoxide dismutase C-terminal" evidence="7">
    <location>
        <begin position="97"/>
        <end position="196"/>
    </location>
</feature>
<dbReference type="InterPro" id="IPR019831">
    <property type="entry name" value="Mn/Fe_SOD_N"/>
</dbReference>
<proteinExistence type="inferred from homology"/>
<protein>
    <recommendedName>
        <fullName evidence="2 5">Superoxide dismutase</fullName>
        <ecNumber evidence="2 5">1.15.1.1</ecNumber>
    </recommendedName>
</protein>
<keyword evidence="4 5" id="KW-0560">Oxidoreductase</keyword>
<dbReference type="InterPro" id="IPR036314">
    <property type="entry name" value="SOD_C_sf"/>
</dbReference>
<evidence type="ECO:0000256" key="4">
    <source>
        <dbReference type="ARBA" id="ARBA00023002"/>
    </source>
</evidence>
<dbReference type="EMBL" id="CP098502">
    <property type="protein sequence ID" value="UTI62872.1"/>
    <property type="molecule type" value="Genomic_DNA"/>
</dbReference>
<dbReference type="SUPFAM" id="SSF54719">
    <property type="entry name" value="Fe,Mn superoxide dismutase (SOD), C-terminal domain"/>
    <property type="match status" value="1"/>
</dbReference>
<dbReference type="PANTHER" id="PTHR43595">
    <property type="entry name" value="37S RIBOSOMAL PROTEIN S26, MITOCHONDRIAL"/>
    <property type="match status" value="1"/>
</dbReference>
<dbReference type="EC" id="1.15.1.1" evidence="2 5"/>
<keyword evidence="3 5" id="KW-0479">Metal-binding</keyword>
<dbReference type="PANTHER" id="PTHR43595:SF2">
    <property type="entry name" value="SMALL RIBOSOMAL SUBUNIT PROTEIN MS42"/>
    <property type="match status" value="1"/>
</dbReference>
<evidence type="ECO:0000256" key="2">
    <source>
        <dbReference type="ARBA" id="ARBA00012682"/>
    </source>
</evidence>
<evidence type="ECO:0000313" key="8">
    <source>
        <dbReference type="EMBL" id="UTI62872.1"/>
    </source>
</evidence>
<name>A0ABY5DP81_9ACTN</name>
<dbReference type="InterPro" id="IPR019833">
    <property type="entry name" value="Mn/Fe_SOD_BS"/>
</dbReference>
<evidence type="ECO:0000256" key="1">
    <source>
        <dbReference type="ARBA" id="ARBA00008714"/>
    </source>
</evidence>
<dbReference type="Pfam" id="PF00081">
    <property type="entry name" value="Sod_Fe_N"/>
    <property type="match status" value="1"/>
</dbReference>
<dbReference type="PIRSF" id="PIRSF000349">
    <property type="entry name" value="SODismutase"/>
    <property type="match status" value="1"/>
</dbReference>
<comment type="function">
    <text evidence="5">Destroys radicals which are normally produced within the cells and which are toxic to biological systems.</text>
</comment>
<dbReference type="SUPFAM" id="SSF46609">
    <property type="entry name" value="Fe,Mn superoxide dismutase (SOD), N-terminal domain"/>
    <property type="match status" value="1"/>
</dbReference>
<comment type="catalytic activity">
    <reaction evidence="5">
        <text>2 superoxide + 2 H(+) = H2O2 + O2</text>
        <dbReference type="Rhea" id="RHEA:20696"/>
        <dbReference type="ChEBI" id="CHEBI:15378"/>
        <dbReference type="ChEBI" id="CHEBI:15379"/>
        <dbReference type="ChEBI" id="CHEBI:16240"/>
        <dbReference type="ChEBI" id="CHEBI:18421"/>
        <dbReference type="EC" id="1.15.1.1"/>
    </reaction>
</comment>
<dbReference type="Proteomes" id="UP001056035">
    <property type="component" value="Chromosome"/>
</dbReference>
<evidence type="ECO:0000259" key="7">
    <source>
        <dbReference type="Pfam" id="PF02777"/>
    </source>
</evidence>
<evidence type="ECO:0000256" key="5">
    <source>
        <dbReference type="RuleBase" id="RU000414"/>
    </source>
</evidence>
<dbReference type="PROSITE" id="PS00088">
    <property type="entry name" value="SOD_MN"/>
    <property type="match status" value="1"/>
</dbReference>
<dbReference type="InterPro" id="IPR019832">
    <property type="entry name" value="Mn/Fe_SOD_C"/>
</dbReference>
<dbReference type="Gene3D" id="3.55.40.20">
    <property type="entry name" value="Iron/manganese superoxide dismutase, C-terminal domain"/>
    <property type="match status" value="1"/>
</dbReference>
<evidence type="ECO:0000259" key="6">
    <source>
        <dbReference type="Pfam" id="PF00081"/>
    </source>
</evidence>
<dbReference type="RefSeq" id="WP_254569607.1">
    <property type="nucleotide sequence ID" value="NZ_CP098502.1"/>
</dbReference>
<keyword evidence="9" id="KW-1185">Reference proteome</keyword>
<feature type="domain" description="Manganese/iron superoxide dismutase N-terminal" evidence="6">
    <location>
        <begin position="3"/>
        <end position="89"/>
    </location>
</feature>
<dbReference type="Pfam" id="PF02777">
    <property type="entry name" value="Sod_Fe_C"/>
    <property type="match status" value="1"/>
</dbReference>
<dbReference type="InterPro" id="IPR036324">
    <property type="entry name" value="Mn/Fe_SOD_N_sf"/>
</dbReference>